<sequence>MKQALFMLIPLAIAPQAMAEGHQNNLALEGSLGFLNGASTENVFDTTGKKVSQLDWKIDNVPIIKLAAALDLNEKWTLKGGFWSAITDDGDAHMEDRDWLVANQSDPSHISISPDTKLRHAYELDLSATYWFLKRDQYQLGAVGGYQYTTFKWDGIGGSYSYNNGANVGTFPNAVGIDYKQEFGALYLGMAGSYQLNQSEFGFLVKWSPFVDASDVDHHYMRGNTYYEDSNELSDMIALTLNYGYHVTPQIKLYAEYAYTKYEEARADTTIVTNSGVGYVPNAASLDNHNSTATVGVKYTF</sequence>
<evidence type="ECO:0000256" key="1">
    <source>
        <dbReference type="SAM" id="SignalP"/>
    </source>
</evidence>
<dbReference type="InterPro" id="IPR000036">
    <property type="entry name" value="Peptidase_A26_omptin"/>
</dbReference>
<keyword evidence="2" id="KW-0645">Protease</keyword>
<dbReference type="EMBL" id="JAUFQC010000027">
    <property type="protein sequence ID" value="MDN3612611.1"/>
    <property type="molecule type" value="Genomic_DNA"/>
</dbReference>
<dbReference type="PIRSF" id="PIRSF001522">
    <property type="entry name" value="Peptidase_A26"/>
    <property type="match status" value="1"/>
</dbReference>
<dbReference type="Proteomes" id="UP001238540">
    <property type="component" value="Unassembled WGS sequence"/>
</dbReference>
<dbReference type="Pfam" id="PF01278">
    <property type="entry name" value="Omptin"/>
    <property type="match status" value="1"/>
</dbReference>
<dbReference type="PRINTS" id="PR00482">
    <property type="entry name" value="OMPTIN"/>
</dbReference>
<evidence type="ECO:0000313" key="2">
    <source>
        <dbReference type="EMBL" id="MDN3611281.1"/>
    </source>
</evidence>
<proteinExistence type="predicted"/>
<reference evidence="2" key="3">
    <citation type="submission" date="2023-06" db="EMBL/GenBank/DDBJ databases">
        <authorList>
            <person name="Lucena T."/>
            <person name="Sun Q."/>
        </authorList>
    </citation>
    <scope>NUCLEOTIDE SEQUENCE</scope>
    <source>
        <strain evidence="2">CECT 7398</strain>
    </source>
</reference>
<accession>A0ABT8BW89</accession>
<dbReference type="GO" id="GO:0004190">
    <property type="term" value="F:aspartic-type endopeptidase activity"/>
    <property type="evidence" value="ECO:0007669"/>
    <property type="project" value="UniProtKB-EC"/>
</dbReference>
<feature type="chain" id="PRO_5045032460" evidence="1">
    <location>
        <begin position="20"/>
        <end position="301"/>
    </location>
</feature>
<evidence type="ECO:0000313" key="3">
    <source>
        <dbReference type="EMBL" id="MDN3612611.1"/>
    </source>
</evidence>
<dbReference type="EMBL" id="JAUFQC010000027">
    <property type="protein sequence ID" value="MDN3611281.1"/>
    <property type="molecule type" value="Genomic_DNA"/>
</dbReference>
<keyword evidence="2" id="KW-0378">Hydrolase</keyword>
<dbReference type="RefSeq" id="WP_170882801.1">
    <property type="nucleotide sequence ID" value="NZ_JABEYA020000006.1"/>
</dbReference>
<dbReference type="InterPro" id="IPR053724">
    <property type="entry name" value="OMP_A26_sf"/>
</dbReference>
<name>A0ABT8BW89_9VIBR</name>
<protein>
    <submittedName>
        <fullName evidence="2">Omptin family outer membrane protease</fullName>
        <ecNumber evidence="2">3.4.23.49</ecNumber>
    </submittedName>
</protein>
<dbReference type="SUPFAM" id="SSF69917">
    <property type="entry name" value="OMPT-like"/>
    <property type="match status" value="1"/>
</dbReference>
<evidence type="ECO:0000313" key="4">
    <source>
        <dbReference type="Proteomes" id="UP001238540"/>
    </source>
</evidence>
<keyword evidence="1" id="KW-0732">Signal</keyword>
<dbReference type="EC" id="3.4.23.49" evidence="2"/>
<gene>
    <name evidence="2" type="ORF">QWZ16_16895</name>
    <name evidence="3" type="ORF">QWZ16_23725</name>
</gene>
<feature type="signal peptide" evidence="1">
    <location>
        <begin position="1"/>
        <end position="19"/>
    </location>
</feature>
<reference evidence="4" key="2">
    <citation type="journal article" date="2019" name="Int. J. Syst. Evol. Microbiol.">
        <title>The Global Catalogue of Microorganisms (GCM) 10K type strain sequencing project: providing services to taxonomists for standard genome sequencing and annotation.</title>
        <authorList>
            <consortium name="The Broad Institute Genomics Platform"/>
            <consortium name="The Broad Institute Genome Sequencing Center for Infectious Disease"/>
            <person name="Wu L."/>
            <person name="Ma J."/>
        </authorList>
    </citation>
    <scope>NUCLEOTIDE SEQUENCE [LARGE SCALE GENOMIC DNA]</scope>
    <source>
        <strain evidence="4">CECT 7398</strain>
    </source>
</reference>
<reference evidence="2" key="1">
    <citation type="journal article" date="2014" name="Int. J. Syst. Evol. Microbiol.">
        <title>Complete genome of a new Firmicutes species belonging to the dominant human colonic microbiota ('Ruminococcus bicirculans') reveals two chromosomes and a selective capacity to utilize plant glucans.</title>
        <authorList>
            <consortium name="NISC Comparative Sequencing Program"/>
            <person name="Wegmann U."/>
            <person name="Louis P."/>
            <person name="Goesmann A."/>
            <person name="Henrissat B."/>
            <person name="Duncan S.H."/>
            <person name="Flint H.J."/>
        </authorList>
    </citation>
    <scope>NUCLEOTIDE SEQUENCE</scope>
    <source>
        <strain evidence="2">CECT 7398</strain>
    </source>
</reference>
<organism evidence="2 4">
    <name type="scientific">Vibrio ostreicida</name>
    <dbReference type="NCBI Taxonomy" id="526588"/>
    <lineage>
        <taxon>Bacteria</taxon>
        <taxon>Pseudomonadati</taxon>
        <taxon>Pseudomonadota</taxon>
        <taxon>Gammaproteobacteria</taxon>
        <taxon>Vibrionales</taxon>
        <taxon>Vibrionaceae</taxon>
        <taxon>Vibrio</taxon>
    </lineage>
</organism>
<comment type="caution">
    <text evidence="2">The sequence shown here is derived from an EMBL/GenBank/DDBJ whole genome shotgun (WGS) entry which is preliminary data.</text>
</comment>
<dbReference type="InterPro" id="IPR020080">
    <property type="entry name" value="OM_adhesin/peptidase_omptin"/>
</dbReference>
<dbReference type="GO" id="GO:0006508">
    <property type="term" value="P:proteolysis"/>
    <property type="evidence" value="ECO:0007669"/>
    <property type="project" value="UniProtKB-KW"/>
</dbReference>
<keyword evidence="4" id="KW-1185">Reference proteome</keyword>
<dbReference type="Gene3D" id="2.40.128.90">
    <property type="entry name" value="OMPT-like"/>
    <property type="match status" value="1"/>
</dbReference>